<dbReference type="EMBL" id="BKCJ011319171">
    <property type="protein sequence ID" value="GFD20043.1"/>
    <property type="molecule type" value="Genomic_DNA"/>
</dbReference>
<feature type="region of interest" description="Disordered" evidence="1">
    <location>
        <begin position="32"/>
        <end position="54"/>
    </location>
</feature>
<protein>
    <submittedName>
        <fullName evidence="2">Uncharacterized protein</fullName>
    </submittedName>
</protein>
<dbReference type="AlphaFoldDB" id="A0A699UDF7"/>
<proteinExistence type="predicted"/>
<sequence length="54" mass="5888">MLTAGQGENNIDIEKIVNQRVAEAMVIYEAKRNIRNGPHQDTSGSEGGVVHTTH</sequence>
<organism evidence="2">
    <name type="scientific">Tanacetum cinerariifolium</name>
    <name type="common">Dalmatian daisy</name>
    <name type="synonym">Chrysanthemum cinerariifolium</name>
    <dbReference type="NCBI Taxonomy" id="118510"/>
    <lineage>
        <taxon>Eukaryota</taxon>
        <taxon>Viridiplantae</taxon>
        <taxon>Streptophyta</taxon>
        <taxon>Embryophyta</taxon>
        <taxon>Tracheophyta</taxon>
        <taxon>Spermatophyta</taxon>
        <taxon>Magnoliopsida</taxon>
        <taxon>eudicotyledons</taxon>
        <taxon>Gunneridae</taxon>
        <taxon>Pentapetalae</taxon>
        <taxon>asterids</taxon>
        <taxon>campanulids</taxon>
        <taxon>Asterales</taxon>
        <taxon>Asteraceae</taxon>
        <taxon>Asteroideae</taxon>
        <taxon>Anthemideae</taxon>
        <taxon>Anthemidinae</taxon>
        <taxon>Tanacetum</taxon>
    </lineage>
</organism>
<feature type="non-terminal residue" evidence="2">
    <location>
        <position position="54"/>
    </location>
</feature>
<name>A0A699UDF7_TANCI</name>
<gene>
    <name evidence="2" type="ORF">Tci_892012</name>
</gene>
<reference evidence="2" key="1">
    <citation type="journal article" date="2019" name="Sci. Rep.">
        <title>Draft genome of Tanacetum cinerariifolium, the natural source of mosquito coil.</title>
        <authorList>
            <person name="Yamashiro T."/>
            <person name="Shiraishi A."/>
            <person name="Satake H."/>
            <person name="Nakayama K."/>
        </authorList>
    </citation>
    <scope>NUCLEOTIDE SEQUENCE</scope>
</reference>
<evidence type="ECO:0000313" key="2">
    <source>
        <dbReference type="EMBL" id="GFD20043.1"/>
    </source>
</evidence>
<evidence type="ECO:0000256" key="1">
    <source>
        <dbReference type="SAM" id="MobiDB-lite"/>
    </source>
</evidence>
<accession>A0A699UDF7</accession>
<comment type="caution">
    <text evidence="2">The sequence shown here is derived from an EMBL/GenBank/DDBJ whole genome shotgun (WGS) entry which is preliminary data.</text>
</comment>